<keyword evidence="2" id="KW-0808">Transferase</keyword>
<dbReference type="Gene3D" id="1.10.510.10">
    <property type="entry name" value="Transferase(Phosphotransferase) domain 1"/>
    <property type="match status" value="1"/>
</dbReference>
<dbReference type="InterPro" id="IPR011009">
    <property type="entry name" value="Kinase-like_dom_sf"/>
</dbReference>
<reference evidence="2 3" key="1">
    <citation type="submission" date="2019-08" db="EMBL/GenBank/DDBJ databases">
        <title>Isolation and enrichment of carboxydotrophic bacteria from anaerobic sludge for the production of bio-based chemicals from syngas.</title>
        <authorList>
            <person name="Antares A.L."/>
            <person name="Moreira J."/>
            <person name="Diender M."/>
            <person name="Parshina S.N."/>
            <person name="Stams A.J.M."/>
            <person name="Alves M."/>
            <person name="Alves J.I."/>
            <person name="Sousa D.Z."/>
        </authorList>
    </citation>
    <scope>NUCLEOTIDE SEQUENCE [LARGE SCALE GENOMIC DNA]</scope>
    <source>
        <strain evidence="2 3">JM</strain>
    </source>
</reference>
<proteinExistence type="predicted"/>
<dbReference type="PANTHER" id="PTHR44167">
    <property type="entry name" value="OVARIAN-SPECIFIC SERINE/THREONINE-PROTEIN KINASE LOK-RELATED"/>
    <property type="match status" value="1"/>
</dbReference>
<name>A0A5D0WIB3_9FIRM</name>
<gene>
    <name evidence="2" type="ORF">FXB42_13620</name>
</gene>
<dbReference type="EMBL" id="VSLA01000027">
    <property type="protein sequence ID" value="TYC84015.1"/>
    <property type="molecule type" value="Genomic_DNA"/>
</dbReference>
<feature type="domain" description="Protein kinase" evidence="1">
    <location>
        <begin position="36"/>
        <end position="254"/>
    </location>
</feature>
<dbReference type="GO" id="GO:0004672">
    <property type="term" value="F:protein kinase activity"/>
    <property type="evidence" value="ECO:0007669"/>
    <property type="project" value="InterPro"/>
</dbReference>
<dbReference type="PANTHER" id="PTHR44167:SF24">
    <property type="entry name" value="SERINE_THREONINE-PROTEIN KINASE CHK2"/>
    <property type="match status" value="1"/>
</dbReference>
<organism evidence="2 3">
    <name type="scientific">Acetobacterium wieringae</name>
    <dbReference type="NCBI Taxonomy" id="52694"/>
    <lineage>
        <taxon>Bacteria</taxon>
        <taxon>Bacillati</taxon>
        <taxon>Bacillota</taxon>
        <taxon>Clostridia</taxon>
        <taxon>Eubacteriales</taxon>
        <taxon>Eubacteriaceae</taxon>
        <taxon>Acetobacterium</taxon>
    </lineage>
</organism>
<keyword evidence="2" id="KW-0418">Kinase</keyword>
<evidence type="ECO:0000313" key="2">
    <source>
        <dbReference type="EMBL" id="TYC84015.1"/>
    </source>
</evidence>
<comment type="caution">
    <text evidence="2">The sequence shown here is derived from an EMBL/GenBank/DDBJ whole genome shotgun (WGS) entry which is preliminary data.</text>
</comment>
<dbReference type="GO" id="GO:0005524">
    <property type="term" value="F:ATP binding"/>
    <property type="evidence" value="ECO:0007669"/>
    <property type="project" value="InterPro"/>
</dbReference>
<dbReference type="SUPFAM" id="SSF56112">
    <property type="entry name" value="Protein kinase-like (PK-like)"/>
    <property type="match status" value="1"/>
</dbReference>
<dbReference type="Proteomes" id="UP000322619">
    <property type="component" value="Unassembled WGS sequence"/>
</dbReference>
<accession>A0A5D0WIB3</accession>
<dbReference type="Pfam" id="PF00069">
    <property type="entry name" value="Pkinase"/>
    <property type="match status" value="1"/>
</dbReference>
<dbReference type="CDD" id="cd00180">
    <property type="entry name" value="PKc"/>
    <property type="match status" value="1"/>
</dbReference>
<dbReference type="InterPro" id="IPR000719">
    <property type="entry name" value="Prot_kinase_dom"/>
</dbReference>
<dbReference type="PROSITE" id="PS50011">
    <property type="entry name" value="PROTEIN_KINASE_DOM"/>
    <property type="match status" value="1"/>
</dbReference>
<evidence type="ECO:0000259" key="1">
    <source>
        <dbReference type="PROSITE" id="PS50011"/>
    </source>
</evidence>
<evidence type="ECO:0000313" key="3">
    <source>
        <dbReference type="Proteomes" id="UP000322619"/>
    </source>
</evidence>
<dbReference type="SMART" id="SM00220">
    <property type="entry name" value="S_TKc"/>
    <property type="match status" value="1"/>
</dbReference>
<protein>
    <submittedName>
        <fullName evidence="2">Protein kinase family protein</fullName>
    </submittedName>
</protein>
<sequence>MVRFRRVISMKSPYLLTRSNGSRLTTLRGALALDGFALVKLLGQGRFGCSYLISREDQDYVAKIFHPNDVKRRKRKLNWEIKFLRTIDHSAIPKLIQVIDRDGCFGLVMQKMPGQTLEDWLACDYAFGKSEIAIIFFQLIAVMDYLADLGISHRDIKADNILWTGDQLSLIDFGSARKMLSFDTHFNPDFWGIGDVFMRLALSCEEITASFNNGGIEQFDLTEEELLVIKRLLHIEKPYPNFRVLRAAVKQHWT</sequence>
<dbReference type="AlphaFoldDB" id="A0A5D0WIB3"/>